<evidence type="ECO:0000256" key="3">
    <source>
        <dbReference type="SAM" id="SignalP"/>
    </source>
</evidence>
<dbReference type="InterPro" id="IPR036610">
    <property type="entry name" value="PEBP-like_sf"/>
</dbReference>
<keyword evidence="3" id="KW-0732">Signal</keyword>
<feature type="compositionally biased region" description="Gly residues" evidence="1">
    <location>
        <begin position="252"/>
        <end position="265"/>
    </location>
</feature>
<dbReference type="PANTHER" id="PTHR11362">
    <property type="entry name" value="PHOSPHATIDYLETHANOLAMINE-BINDING PROTEIN"/>
    <property type="match status" value="1"/>
</dbReference>
<evidence type="ECO:0000256" key="1">
    <source>
        <dbReference type="SAM" id="MobiDB-lite"/>
    </source>
</evidence>
<reference evidence="4" key="1">
    <citation type="submission" date="2023-06" db="EMBL/GenBank/DDBJ databases">
        <title>Genome-scale phylogeny and comparative genomics of the fungal order Sordariales.</title>
        <authorList>
            <consortium name="Lawrence Berkeley National Laboratory"/>
            <person name="Hensen N."/>
            <person name="Bonometti L."/>
            <person name="Westerberg I."/>
            <person name="Brannstrom I.O."/>
            <person name="Guillou S."/>
            <person name="Cros-Aarteil S."/>
            <person name="Calhoun S."/>
            <person name="Haridas S."/>
            <person name="Kuo A."/>
            <person name="Mondo S."/>
            <person name="Pangilinan J."/>
            <person name="Riley R."/>
            <person name="Labutti K."/>
            <person name="Andreopoulos B."/>
            <person name="Lipzen A."/>
            <person name="Chen C."/>
            <person name="Yanf M."/>
            <person name="Daum C."/>
            <person name="Ng V."/>
            <person name="Clum A."/>
            <person name="Steindorff A."/>
            <person name="Ohm R."/>
            <person name="Martin F."/>
            <person name="Silar P."/>
            <person name="Natvig D."/>
            <person name="Lalanne C."/>
            <person name="Gautier V."/>
            <person name="Ament-Velasquez S.L."/>
            <person name="Kruys A."/>
            <person name="Hutchinson M.I."/>
            <person name="Powell A.J."/>
            <person name="Barry K."/>
            <person name="Miller A.N."/>
            <person name="Grigoriev I.V."/>
            <person name="Debuchy R."/>
            <person name="Gladieux P."/>
            <person name="Thoren M.H."/>
            <person name="Johannesson H."/>
        </authorList>
    </citation>
    <scope>NUCLEOTIDE SEQUENCE</scope>
    <source>
        <strain evidence="4">CBS 540.89</strain>
    </source>
</reference>
<dbReference type="CDD" id="cd00866">
    <property type="entry name" value="PEBP_euk"/>
    <property type="match status" value="1"/>
</dbReference>
<keyword evidence="2" id="KW-0472">Membrane</keyword>
<dbReference type="EMBL" id="JAUKTV010000008">
    <property type="protein sequence ID" value="KAK0732441.1"/>
    <property type="molecule type" value="Genomic_DNA"/>
</dbReference>
<organism evidence="4 5">
    <name type="scientific">Apiosordaria backusii</name>
    <dbReference type="NCBI Taxonomy" id="314023"/>
    <lineage>
        <taxon>Eukaryota</taxon>
        <taxon>Fungi</taxon>
        <taxon>Dikarya</taxon>
        <taxon>Ascomycota</taxon>
        <taxon>Pezizomycotina</taxon>
        <taxon>Sordariomycetes</taxon>
        <taxon>Sordariomycetidae</taxon>
        <taxon>Sordariales</taxon>
        <taxon>Lasiosphaeriaceae</taxon>
        <taxon>Apiosordaria</taxon>
    </lineage>
</organism>
<protein>
    <submittedName>
        <fullName evidence="4">Phosphatidylethanolamine-binding protein</fullName>
    </submittedName>
</protein>
<dbReference type="Pfam" id="PF01161">
    <property type="entry name" value="PBP"/>
    <property type="match status" value="1"/>
</dbReference>
<name>A0AA40ECJ9_9PEZI</name>
<feature type="signal peptide" evidence="3">
    <location>
        <begin position="1"/>
        <end position="22"/>
    </location>
</feature>
<dbReference type="InterPro" id="IPR035810">
    <property type="entry name" value="PEBP_euk"/>
</dbReference>
<dbReference type="PANTHER" id="PTHR11362:SF140">
    <property type="entry name" value="PEBP-LIKE PROTEIN"/>
    <property type="match status" value="1"/>
</dbReference>
<dbReference type="Gene3D" id="3.90.280.10">
    <property type="entry name" value="PEBP-like"/>
    <property type="match status" value="1"/>
</dbReference>
<evidence type="ECO:0000313" key="4">
    <source>
        <dbReference type="EMBL" id="KAK0732441.1"/>
    </source>
</evidence>
<evidence type="ECO:0000256" key="2">
    <source>
        <dbReference type="SAM" id="Phobius"/>
    </source>
</evidence>
<keyword evidence="2" id="KW-1133">Transmembrane helix</keyword>
<dbReference type="Proteomes" id="UP001172159">
    <property type="component" value="Unassembled WGS sequence"/>
</dbReference>
<dbReference type="SUPFAM" id="SSF49777">
    <property type="entry name" value="PEBP-like"/>
    <property type="match status" value="1"/>
</dbReference>
<feature type="transmembrane region" description="Helical" evidence="2">
    <location>
        <begin position="279"/>
        <end position="298"/>
    </location>
</feature>
<dbReference type="InterPro" id="IPR008914">
    <property type="entry name" value="PEBP"/>
</dbReference>
<proteinExistence type="predicted"/>
<keyword evidence="5" id="KW-1185">Reference proteome</keyword>
<sequence>MYPALTKTLPLSLLALASVSLADDNAESVSTLSFKNAFVNSGIVPEVIPALDPAVSFYATYKTEGDSNHSELLIPGSSLTVNEISTLPIEFSVENLNNATNITAQTRYLIYLLDADAPARSNPTARNLRHWLAGNFTLNGQNSTVLSTAQRLARPTNAGPPFTNFTAPRPDANSGVHRYIMALYTQPARFNNAGFESVGMEREVANWNLSRWRTQLGLGPAIGATYFVIDTGANGGNGTSAPQGLGNNNNQGGNGGNNNAGGQGGNNNNTNGAADIRASSVYVLGMTALAVVFGGLIMV</sequence>
<evidence type="ECO:0000313" key="5">
    <source>
        <dbReference type="Proteomes" id="UP001172159"/>
    </source>
</evidence>
<dbReference type="AlphaFoldDB" id="A0AA40ECJ9"/>
<feature type="region of interest" description="Disordered" evidence="1">
    <location>
        <begin position="238"/>
        <end position="268"/>
    </location>
</feature>
<accession>A0AA40ECJ9</accession>
<keyword evidence="2" id="KW-0812">Transmembrane</keyword>
<comment type="caution">
    <text evidence="4">The sequence shown here is derived from an EMBL/GenBank/DDBJ whole genome shotgun (WGS) entry which is preliminary data.</text>
</comment>
<feature type="chain" id="PRO_5041261032" evidence="3">
    <location>
        <begin position="23"/>
        <end position="299"/>
    </location>
</feature>
<gene>
    <name evidence="4" type="ORF">B0T21DRAFT_334605</name>
</gene>